<comment type="caution">
    <text evidence="2">The sequence shown here is derived from an EMBL/GenBank/DDBJ whole genome shotgun (WGS) entry which is preliminary data.</text>
</comment>
<feature type="transmembrane region" description="Helical" evidence="1">
    <location>
        <begin position="42"/>
        <end position="60"/>
    </location>
</feature>
<sequence>MHFLKLFFNALVIIGLILLVARLVTVALRFAGIEFTTFFVDYSFPSLGILLVGALGSWFIDKRQK</sequence>
<dbReference type="RefSeq" id="WP_036070097.1">
    <property type="nucleotide sequence ID" value="NZ_JAARQJ010000018.1"/>
</dbReference>
<accession>A0A4R6ZQE7</accession>
<evidence type="ECO:0000313" key="3">
    <source>
        <dbReference type="Proteomes" id="UP000295558"/>
    </source>
</evidence>
<keyword evidence="1" id="KW-0812">Transmembrane</keyword>
<feature type="transmembrane region" description="Helical" evidence="1">
    <location>
        <begin position="7"/>
        <end position="30"/>
    </location>
</feature>
<dbReference type="Proteomes" id="UP000295558">
    <property type="component" value="Unassembled WGS sequence"/>
</dbReference>
<keyword evidence="3" id="KW-1185">Reference proteome</keyword>
<gene>
    <name evidence="2" type="ORF">DFP96_102422</name>
</gene>
<evidence type="ECO:0000313" key="2">
    <source>
        <dbReference type="EMBL" id="TDR54827.1"/>
    </source>
</evidence>
<keyword evidence="1" id="KW-0472">Membrane</keyword>
<dbReference type="STRING" id="1265846.PROCOU_05983"/>
<dbReference type="AlphaFoldDB" id="A0A4R6ZQE7"/>
<name>A0A4R6ZQE7_9LIST</name>
<evidence type="ECO:0000256" key="1">
    <source>
        <dbReference type="SAM" id="Phobius"/>
    </source>
</evidence>
<protein>
    <submittedName>
        <fullName evidence="2">Uncharacterized protein</fullName>
    </submittedName>
</protein>
<reference evidence="2 3" key="1">
    <citation type="submission" date="2019-03" db="EMBL/GenBank/DDBJ databases">
        <title>Genomic Encyclopedia of Type Strains, Phase III (KMG-III): the genomes of soil and plant-associated and newly described type strains.</title>
        <authorList>
            <person name="Whitman W."/>
        </authorList>
    </citation>
    <scope>NUCLEOTIDE SEQUENCE [LARGE SCALE GENOMIC DNA]</scope>
    <source>
        <strain evidence="2 3">CECT 7972</strain>
    </source>
</reference>
<dbReference type="EMBL" id="SNZK01000002">
    <property type="protein sequence ID" value="TDR54827.1"/>
    <property type="molecule type" value="Genomic_DNA"/>
</dbReference>
<organism evidence="2 3">
    <name type="scientific">Listeria rocourtiae</name>
    <dbReference type="NCBI Taxonomy" id="647910"/>
    <lineage>
        <taxon>Bacteria</taxon>
        <taxon>Bacillati</taxon>
        <taxon>Bacillota</taxon>
        <taxon>Bacilli</taxon>
        <taxon>Bacillales</taxon>
        <taxon>Listeriaceae</taxon>
        <taxon>Listeria</taxon>
    </lineage>
</organism>
<proteinExistence type="predicted"/>
<keyword evidence="1" id="KW-1133">Transmembrane helix</keyword>
<dbReference type="OrthoDB" id="2365698at2"/>